<dbReference type="EMBL" id="AB478934">
    <property type="protein sequence ID" value="BAO96310.1"/>
    <property type="molecule type" value="Genomic_DNA"/>
</dbReference>
<evidence type="ECO:0000313" key="2">
    <source>
        <dbReference type="EMBL" id="BAO96310.1"/>
    </source>
</evidence>
<organism evidence="2">
    <name type="scientific">Staphylococcus haemolyticus</name>
    <dbReference type="NCBI Taxonomy" id="1283"/>
    <lineage>
        <taxon>Bacteria</taxon>
        <taxon>Bacillati</taxon>
        <taxon>Bacillota</taxon>
        <taxon>Bacilli</taxon>
        <taxon>Bacillales</taxon>
        <taxon>Staphylococcaceae</taxon>
        <taxon>Staphylococcus</taxon>
    </lineage>
</organism>
<protein>
    <submittedName>
        <fullName evidence="2">Uncharacterized protein</fullName>
    </submittedName>
</protein>
<accession>A0A060PWM5</accession>
<proteinExistence type="predicted"/>
<name>A0A060PWM5_STAHA</name>
<dbReference type="OMA" id="TIECVHE"/>
<sequence>MENNIWTALITGVVLYGSKEWIRLYVDTRIANTKLNLETLYPIYTECFISVKKMIGAYRTPFTQEGTFERVNQDLLKDLNQEYQDLYLQNINYRKLLSLKQHIRLMEELKHDFNNIFSTNQVFFDYDFVAKTIECVHEYESDLSYLNNMVDFYVDNEENLNFENIITHEYKRKVLYYERYLDSFEDQFRKQFKLGRERKISIIKRKCKHFLNKIKGRY</sequence>
<dbReference type="RefSeq" id="WP_011274420.1">
    <property type="nucleotide sequence ID" value="NZ_CUDW01000069.1"/>
</dbReference>
<dbReference type="AlphaFoldDB" id="A0A060PWM5"/>
<evidence type="ECO:0000313" key="1">
    <source>
        <dbReference type="EMBL" id="BAO96282.1"/>
    </source>
</evidence>
<dbReference type="EMBL" id="AB477967">
    <property type="protein sequence ID" value="BAO96282.1"/>
    <property type="molecule type" value="Genomic_DNA"/>
</dbReference>
<reference evidence="2" key="1">
    <citation type="submission" date="2009-01" db="EMBL/GenBank/DDBJ databases">
        <title>Hot accumulation and evolution of cassette chromosome in Staphylococcus haemolyticus.</title>
        <authorList>
            <person name="Han X."/>
            <person name="Ito T."/>
            <person name="Watanabe S."/>
            <person name="Hoshi S."/>
            <person name="Hiramatsu K."/>
        </authorList>
    </citation>
    <scope>NUCLEOTIDE SEQUENCE</scope>
    <source>
        <strain evidence="1">SH480</strain>
        <strain evidence="2">SH621</strain>
    </source>
</reference>